<dbReference type="RefSeq" id="WP_092430719.1">
    <property type="nucleotide sequence ID" value="NZ_FNCL01000021.1"/>
</dbReference>
<gene>
    <name evidence="3" type="ORF">SAMN04488050_11594</name>
</gene>
<evidence type="ECO:0000256" key="2">
    <source>
        <dbReference type="ARBA" id="ARBA00022649"/>
    </source>
</evidence>
<sequence length="88" mass="10067">MSRLTISMPAQMNEWVEAQISTGRYGNVSEYFRDLVRRDQERREAAINELRALLDRAEESGVSDRSVAEVLEAARQEARQKGLLRGDN</sequence>
<organism evidence="3 4">
    <name type="scientific">Alloyangia pacifica</name>
    <dbReference type="NCBI Taxonomy" id="311180"/>
    <lineage>
        <taxon>Bacteria</taxon>
        <taxon>Pseudomonadati</taxon>
        <taxon>Pseudomonadota</taxon>
        <taxon>Alphaproteobacteria</taxon>
        <taxon>Rhodobacterales</taxon>
        <taxon>Roseobacteraceae</taxon>
        <taxon>Alloyangia</taxon>
    </lineage>
</organism>
<evidence type="ECO:0000313" key="4">
    <source>
        <dbReference type="Proteomes" id="UP000199392"/>
    </source>
</evidence>
<protein>
    <submittedName>
        <fullName evidence="3">Antitoxin ParD1/3/4</fullName>
    </submittedName>
</protein>
<dbReference type="Proteomes" id="UP000199392">
    <property type="component" value="Unassembled WGS sequence"/>
</dbReference>
<comment type="similarity">
    <text evidence="1">Belongs to the ParD antitoxin family.</text>
</comment>
<dbReference type="Gene3D" id="6.10.10.120">
    <property type="entry name" value="Antitoxin ParD1-like"/>
    <property type="match status" value="1"/>
</dbReference>
<accession>A0A1I6W6U5</accession>
<dbReference type="InterPro" id="IPR022789">
    <property type="entry name" value="ParD"/>
</dbReference>
<dbReference type="NCBIfam" id="TIGR02606">
    <property type="entry name" value="antidote_CC2985"/>
    <property type="match status" value="1"/>
</dbReference>
<dbReference type="STRING" id="311180.SAMN04488050_11594"/>
<dbReference type="OrthoDB" id="9811310at2"/>
<dbReference type="Pfam" id="PF03693">
    <property type="entry name" value="ParD_antitoxin"/>
    <property type="match status" value="1"/>
</dbReference>
<keyword evidence="2" id="KW-1277">Toxin-antitoxin system</keyword>
<evidence type="ECO:0000313" key="3">
    <source>
        <dbReference type="EMBL" id="SFT21662.1"/>
    </source>
</evidence>
<dbReference type="SUPFAM" id="SSF47598">
    <property type="entry name" value="Ribbon-helix-helix"/>
    <property type="match status" value="1"/>
</dbReference>
<dbReference type="PANTHER" id="PTHR36582:SF2">
    <property type="entry name" value="ANTITOXIN PARD"/>
    <property type="match status" value="1"/>
</dbReference>
<reference evidence="4" key="1">
    <citation type="submission" date="2016-10" db="EMBL/GenBank/DDBJ databases">
        <authorList>
            <person name="Varghese N."/>
            <person name="Submissions S."/>
        </authorList>
    </citation>
    <scope>NUCLEOTIDE SEQUENCE [LARGE SCALE GENOMIC DNA]</scope>
    <source>
        <strain evidence="4">DSM 26894</strain>
    </source>
</reference>
<dbReference type="AlphaFoldDB" id="A0A1I6W6U5"/>
<dbReference type="InterPro" id="IPR010985">
    <property type="entry name" value="Ribbon_hlx_hlx"/>
</dbReference>
<dbReference type="PANTHER" id="PTHR36582">
    <property type="entry name" value="ANTITOXIN PARD"/>
    <property type="match status" value="1"/>
</dbReference>
<name>A0A1I6W6U5_9RHOB</name>
<dbReference type="InterPro" id="IPR038296">
    <property type="entry name" value="ParD_sf"/>
</dbReference>
<dbReference type="EMBL" id="FOZW01000015">
    <property type="protein sequence ID" value="SFT21662.1"/>
    <property type="molecule type" value="Genomic_DNA"/>
</dbReference>
<proteinExistence type="inferred from homology"/>
<evidence type="ECO:0000256" key="1">
    <source>
        <dbReference type="ARBA" id="ARBA00008580"/>
    </source>
</evidence>
<keyword evidence="4" id="KW-1185">Reference proteome</keyword>
<dbReference type="GO" id="GO:0006355">
    <property type="term" value="P:regulation of DNA-templated transcription"/>
    <property type="evidence" value="ECO:0007669"/>
    <property type="project" value="InterPro"/>
</dbReference>